<proteinExistence type="predicted"/>
<comment type="caution">
    <text evidence="3">The sequence shown here is derived from an EMBL/GenBank/DDBJ whole genome shotgun (WGS) entry which is preliminary data.</text>
</comment>
<organism evidence="3 4">
    <name type="scientific">Streptacidiphilus cavernicola</name>
    <dbReference type="NCBI Taxonomy" id="3342716"/>
    <lineage>
        <taxon>Bacteria</taxon>
        <taxon>Bacillati</taxon>
        <taxon>Actinomycetota</taxon>
        <taxon>Actinomycetes</taxon>
        <taxon>Kitasatosporales</taxon>
        <taxon>Streptomycetaceae</taxon>
        <taxon>Streptacidiphilus</taxon>
    </lineage>
</organism>
<name>A0ABV6VX79_9ACTN</name>
<dbReference type="InterPro" id="IPR036365">
    <property type="entry name" value="PGBD-like_sf"/>
</dbReference>
<feature type="chain" id="PRO_5046830594" evidence="1">
    <location>
        <begin position="30"/>
        <end position="206"/>
    </location>
</feature>
<evidence type="ECO:0000313" key="3">
    <source>
        <dbReference type="EMBL" id="MFC1418102.1"/>
    </source>
</evidence>
<sequence>MRMHNVVKLAVVAAAVSAIGGLSAPAASADPIYPLSGCPNLTQGMSSTCVTGLQYELDRYFGFSLAQDGNFGPATEAAVVAFQQKAGIGVDGQAGPQTQAALYNDSQAPATNCQPVLKLEPNFSNGGLNDFGAQMYVQITDPLDFGSTCTGWLERLEKGKWTQISGYHTIPANGGSATSDFYWDGIGAKAKACASAYGSTVCTAAF</sequence>
<dbReference type="SUPFAM" id="SSF47090">
    <property type="entry name" value="PGBD-like"/>
    <property type="match status" value="1"/>
</dbReference>
<evidence type="ECO:0000313" key="4">
    <source>
        <dbReference type="Proteomes" id="UP001592531"/>
    </source>
</evidence>
<dbReference type="RefSeq" id="WP_380536839.1">
    <property type="nucleotide sequence ID" value="NZ_JBHFAB010000010.1"/>
</dbReference>
<gene>
    <name evidence="3" type="ORF">ACEZDE_15825</name>
</gene>
<reference evidence="3 4" key="1">
    <citation type="submission" date="2024-09" db="EMBL/GenBank/DDBJ databases">
        <authorList>
            <person name="Lee S.D."/>
        </authorList>
    </citation>
    <scope>NUCLEOTIDE SEQUENCE [LARGE SCALE GENOMIC DNA]</scope>
    <source>
        <strain evidence="3 4">N8-3</strain>
    </source>
</reference>
<accession>A0ABV6VX79</accession>
<dbReference type="Proteomes" id="UP001592531">
    <property type="component" value="Unassembled WGS sequence"/>
</dbReference>
<keyword evidence="1" id="KW-0732">Signal</keyword>
<feature type="signal peptide" evidence="1">
    <location>
        <begin position="1"/>
        <end position="29"/>
    </location>
</feature>
<dbReference type="InterPro" id="IPR002477">
    <property type="entry name" value="Peptidoglycan-bd-like"/>
</dbReference>
<dbReference type="Pfam" id="PF01471">
    <property type="entry name" value="PG_binding_1"/>
    <property type="match status" value="1"/>
</dbReference>
<feature type="domain" description="Peptidoglycan binding-like" evidence="2">
    <location>
        <begin position="52"/>
        <end position="102"/>
    </location>
</feature>
<protein>
    <submittedName>
        <fullName evidence="3">Peptidoglycan-binding protein</fullName>
    </submittedName>
</protein>
<dbReference type="EMBL" id="JBHFAB010000010">
    <property type="protein sequence ID" value="MFC1418102.1"/>
    <property type="molecule type" value="Genomic_DNA"/>
</dbReference>
<evidence type="ECO:0000256" key="1">
    <source>
        <dbReference type="SAM" id="SignalP"/>
    </source>
</evidence>
<keyword evidence="4" id="KW-1185">Reference proteome</keyword>
<dbReference type="InterPro" id="IPR036366">
    <property type="entry name" value="PGBDSf"/>
</dbReference>
<dbReference type="Gene3D" id="1.10.101.10">
    <property type="entry name" value="PGBD-like superfamily/PGBD"/>
    <property type="match status" value="1"/>
</dbReference>
<evidence type="ECO:0000259" key="2">
    <source>
        <dbReference type="Pfam" id="PF01471"/>
    </source>
</evidence>